<gene>
    <name evidence="1" type="ORF">RIF29_00813</name>
</gene>
<dbReference type="Proteomes" id="UP001372338">
    <property type="component" value="Unassembled WGS sequence"/>
</dbReference>
<evidence type="ECO:0000313" key="2">
    <source>
        <dbReference type="Proteomes" id="UP001372338"/>
    </source>
</evidence>
<organism evidence="1 2">
    <name type="scientific">Crotalaria pallida</name>
    <name type="common">Smooth rattlebox</name>
    <name type="synonym">Crotalaria striata</name>
    <dbReference type="NCBI Taxonomy" id="3830"/>
    <lineage>
        <taxon>Eukaryota</taxon>
        <taxon>Viridiplantae</taxon>
        <taxon>Streptophyta</taxon>
        <taxon>Embryophyta</taxon>
        <taxon>Tracheophyta</taxon>
        <taxon>Spermatophyta</taxon>
        <taxon>Magnoliopsida</taxon>
        <taxon>eudicotyledons</taxon>
        <taxon>Gunneridae</taxon>
        <taxon>Pentapetalae</taxon>
        <taxon>rosids</taxon>
        <taxon>fabids</taxon>
        <taxon>Fabales</taxon>
        <taxon>Fabaceae</taxon>
        <taxon>Papilionoideae</taxon>
        <taxon>50 kb inversion clade</taxon>
        <taxon>genistoids sensu lato</taxon>
        <taxon>core genistoids</taxon>
        <taxon>Crotalarieae</taxon>
        <taxon>Crotalaria</taxon>
    </lineage>
</organism>
<accession>A0AAN9IW23</accession>
<keyword evidence="2" id="KW-1185">Reference proteome</keyword>
<sequence>MRKGCEAANLNDALLLVSVGHGQDASCSCCMIFFRSSSDPPRACNATSVGQGSTILLLKMEVRAGLNLLVSTGEK</sequence>
<evidence type="ECO:0000313" key="1">
    <source>
        <dbReference type="EMBL" id="KAK7287532.1"/>
    </source>
</evidence>
<comment type="caution">
    <text evidence="1">The sequence shown here is derived from an EMBL/GenBank/DDBJ whole genome shotgun (WGS) entry which is preliminary data.</text>
</comment>
<proteinExistence type="predicted"/>
<name>A0AAN9IW23_CROPI</name>
<dbReference type="AlphaFoldDB" id="A0AAN9IW23"/>
<protein>
    <submittedName>
        <fullName evidence="1">Uncharacterized protein</fullName>
    </submittedName>
</protein>
<dbReference type="EMBL" id="JAYWIO010000001">
    <property type="protein sequence ID" value="KAK7287532.1"/>
    <property type="molecule type" value="Genomic_DNA"/>
</dbReference>
<reference evidence="1 2" key="1">
    <citation type="submission" date="2024-01" db="EMBL/GenBank/DDBJ databases">
        <title>The genomes of 5 underutilized Papilionoideae crops provide insights into root nodulation and disease resistanc.</title>
        <authorList>
            <person name="Yuan L."/>
        </authorList>
    </citation>
    <scope>NUCLEOTIDE SEQUENCE [LARGE SCALE GENOMIC DNA]</scope>
    <source>
        <strain evidence="1">ZHUSHIDOU_FW_LH</strain>
        <tissue evidence="1">Leaf</tissue>
    </source>
</reference>